<evidence type="ECO:0000256" key="1">
    <source>
        <dbReference type="SAM" id="Coils"/>
    </source>
</evidence>
<sequence length="304" mass="36028">MFSPKKRKLNDLTTKEIRVEEQDELEKEMNEACEKLEKQELKREDLKRIFDRCLELMRGKQEKKEKEKENEPPEVKELELKEEALITDFDKIKGINIRAQLYIGIYPSYITIQRQNKKNKEKEKAIRIAYSDIMNIIVGNDFENNEIILHWKGDETITSLLIYFKDEREDKSEHTYEIEPYRQETKLPELMKGTIDSVFIDVISILGNNYIPILRPDRLYFPHSELMIKGCIQARNIRILPLQQGIFIEPKPILFLPSNHIISYSFPKDIFSVESLRFFQFTIFTDLPDPKSDNDITQSFTITV</sequence>
<evidence type="ECO:0000313" key="2">
    <source>
        <dbReference type="EMBL" id="ETO05900.1"/>
    </source>
</evidence>
<dbReference type="Proteomes" id="UP000023152">
    <property type="component" value="Unassembled WGS sequence"/>
</dbReference>
<comment type="caution">
    <text evidence="2">The sequence shown here is derived from an EMBL/GenBank/DDBJ whole genome shotgun (WGS) entry which is preliminary data.</text>
</comment>
<dbReference type="AlphaFoldDB" id="X6LYW4"/>
<accession>X6LYW4</accession>
<dbReference type="SUPFAM" id="SSF50729">
    <property type="entry name" value="PH domain-like"/>
    <property type="match status" value="1"/>
</dbReference>
<gene>
    <name evidence="2" type="ORF">RFI_31497</name>
</gene>
<reference evidence="2 3" key="1">
    <citation type="journal article" date="2013" name="Curr. Biol.">
        <title>The Genome of the Foraminiferan Reticulomyxa filosa.</title>
        <authorList>
            <person name="Glockner G."/>
            <person name="Hulsmann N."/>
            <person name="Schleicher M."/>
            <person name="Noegel A.A."/>
            <person name="Eichinger L."/>
            <person name="Gallinger C."/>
            <person name="Pawlowski J."/>
            <person name="Sierra R."/>
            <person name="Euteneuer U."/>
            <person name="Pillet L."/>
            <person name="Moustafa A."/>
            <person name="Platzer M."/>
            <person name="Groth M."/>
            <person name="Szafranski K."/>
            <person name="Schliwa M."/>
        </authorList>
    </citation>
    <scope>NUCLEOTIDE SEQUENCE [LARGE SCALE GENOMIC DNA]</scope>
</reference>
<organism evidence="2 3">
    <name type="scientific">Reticulomyxa filosa</name>
    <dbReference type="NCBI Taxonomy" id="46433"/>
    <lineage>
        <taxon>Eukaryota</taxon>
        <taxon>Sar</taxon>
        <taxon>Rhizaria</taxon>
        <taxon>Retaria</taxon>
        <taxon>Foraminifera</taxon>
        <taxon>Monothalamids</taxon>
        <taxon>Reticulomyxidae</taxon>
        <taxon>Reticulomyxa</taxon>
    </lineage>
</organism>
<protein>
    <submittedName>
        <fullName evidence="2">Phage replication protein</fullName>
    </submittedName>
</protein>
<proteinExistence type="predicted"/>
<name>X6LYW4_RETFI</name>
<feature type="coiled-coil region" evidence="1">
    <location>
        <begin position="19"/>
        <end position="49"/>
    </location>
</feature>
<evidence type="ECO:0000313" key="3">
    <source>
        <dbReference type="Proteomes" id="UP000023152"/>
    </source>
</evidence>
<feature type="non-terminal residue" evidence="2">
    <location>
        <position position="304"/>
    </location>
</feature>
<keyword evidence="1" id="KW-0175">Coiled coil</keyword>
<keyword evidence="3" id="KW-1185">Reference proteome</keyword>
<dbReference type="EMBL" id="ASPP01027679">
    <property type="protein sequence ID" value="ETO05900.1"/>
    <property type="molecule type" value="Genomic_DNA"/>
</dbReference>